<reference evidence="3" key="1">
    <citation type="journal article" date="2019" name="Int. J. Syst. Evol. Microbiol.">
        <title>The Global Catalogue of Microorganisms (GCM) 10K type strain sequencing project: providing services to taxonomists for standard genome sequencing and annotation.</title>
        <authorList>
            <consortium name="The Broad Institute Genomics Platform"/>
            <consortium name="The Broad Institute Genome Sequencing Center for Infectious Disease"/>
            <person name="Wu L."/>
            <person name="Ma J."/>
        </authorList>
    </citation>
    <scope>NUCLEOTIDE SEQUENCE [LARGE SCALE GENOMIC DNA]</scope>
    <source>
        <strain evidence="3">JCM 18303</strain>
    </source>
</reference>
<proteinExistence type="predicted"/>
<sequence>MGTVAGLVGLTLLTGCDFSGSDYQDVLGRTDQRLTGALATVRLAPEPDELGRAVRAAADAAGWAGDELTRATSVPDEAAAGNAALAGRLRGLSGDITALAERVDGRAVCTGPAALAAIGAAPNMPGLRDGAARLAPPYRWGAALPSAEPPPAPPRLANGQLLTDRRTPEQRGDGVLEVRNEGTVDAVVKLVDRGNLLVSVAVTAGGGARVEGIADGAYDLFYTAGADWDPAVGAFAHDCEFHRFTELSRFQTRPVPGGTAYTVESITIRDNPDTPESITPVPPALLPG</sequence>
<dbReference type="EMBL" id="BAABJP010000007">
    <property type="protein sequence ID" value="GAA5150442.1"/>
    <property type="molecule type" value="Genomic_DNA"/>
</dbReference>
<evidence type="ECO:0000256" key="1">
    <source>
        <dbReference type="SAM" id="MobiDB-lite"/>
    </source>
</evidence>
<name>A0ABP9PVC0_9PSEU</name>
<keyword evidence="3" id="KW-1185">Reference proteome</keyword>
<gene>
    <name evidence="2" type="ORF">GCM10023321_15800</name>
</gene>
<dbReference type="Proteomes" id="UP001428817">
    <property type="component" value="Unassembled WGS sequence"/>
</dbReference>
<feature type="region of interest" description="Disordered" evidence="1">
    <location>
        <begin position="269"/>
        <end position="288"/>
    </location>
</feature>
<evidence type="ECO:0008006" key="4">
    <source>
        <dbReference type="Google" id="ProtNLM"/>
    </source>
</evidence>
<comment type="caution">
    <text evidence="2">The sequence shown here is derived from an EMBL/GenBank/DDBJ whole genome shotgun (WGS) entry which is preliminary data.</text>
</comment>
<accession>A0ABP9PVC0</accession>
<protein>
    <recommendedName>
        <fullName evidence="4">Lipoprotein</fullName>
    </recommendedName>
</protein>
<organism evidence="2 3">
    <name type="scientific">Pseudonocardia eucalypti</name>
    <dbReference type="NCBI Taxonomy" id="648755"/>
    <lineage>
        <taxon>Bacteria</taxon>
        <taxon>Bacillati</taxon>
        <taxon>Actinomycetota</taxon>
        <taxon>Actinomycetes</taxon>
        <taxon>Pseudonocardiales</taxon>
        <taxon>Pseudonocardiaceae</taxon>
        <taxon>Pseudonocardia</taxon>
    </lineage>
</organism>
<dbReference type="RefSeq" id="WP_185064261.1">
    <property type="nucleotide sequence ID" value="NZ_BAABJP010000007.1"/>
</dbReference>
<evidence type="ECO:0000313" key="3">
    <source>
        <dbReference type="Proteomes" id="UP001428817"/>
    </source>
</evidence>
<evidence type="ECO:0000313" key="2">
    <source>
        <dbReference type="EMBL" id="GAA5150442.1"/>
    </source>
</evidence>